<dbReference type="EMBL" id="JADYXP020000021">
    <property type="protein sequence ID" value="KAL0103172.1"/>
    <property type="molecule type" value="Genomic_DNA"/>
</dbReference>
<sequence length="50" mass="6164">MKYPLFNITYRKSGICLMRFDGRGFRCRNEITWLRALRRWIYVSVLVAHR</sequence>
<reference evidence="1 2" key="1">
    <citation type="submission" date="2023-03" db="EMBL/GenBank/DDBJ databases">
        <title>High recombination rates correlate with genetic variation in Cardiocondyla obscurior ants.</title>
        <authorList>
            <person name="Errbii M."/>
        </authorList>
    </citation>
    <scope>NUCLEOTIDE SEQUENCE [LARGE SCALE GENOMIC DNA]</scope>
    <source>
        <strain evidence="1">Alpha-2009</strain>
        <tissue evidence="1">Whole body</tissue>
    </source>
</reference>
<name>A0AAW2EIZ9_9HYME</name>
<proteinExistence type="predicted"/>
<dbReference type="AlphaFoldDB" id="A0AAW2EIZ9"/>
<keyword evidence="2" id="KW-1185">Reference proteome</keyword>
<evidence type="ECO:0000313" key="1">
    <source>
        <dbReference type="EMBL" id="KAL0103172.1"/>
    </source>
</evidence>
<dbReference type="Proteomes" id="UP001430953">
    <property type="component" value="Unassembled WGS sequence"/>
</dbReference>
<gene>
    <name evidence="1" type="ORF">PUN28_017477</name>
</gene>
<comment type="caution">
    <text evidence="1">The sequence shown here is derived from an EMBL/GenBank/DDBJ whole genome shotgun (WGS) entry which is preliminary data.</text>
</comment>
<evidence type="ECO:0000313" key="2">
    <source>
        <dbReference type="Proteomes" id="UP001430953"/>
    </source>
</evidence>
<protein>
    <submittedName>
        <fullName evidence="1">Uncharacterized protein</fullName>
    </submittedName>
</protein>
<organism evidence="1 2">
    <name type="scientific">Cardiocondyla obscurior</name>
    <dbReference type="NCBI Taxonomy" id="286306"/>
    <lineage>
        <taxon>Eukaryota</taxon>
        <taxon>Metazoa</taxon>
        <taxon>Ecdysozoa</taxon>
        <taxon>Arthropoda</taxon>
        <taxon>Hexapoda</taxon>
        <taxon>Insecta</taxon>
        <taxon>Pterygota</taxon>
        <taxon>Neoptera</taxon>
        <taxon>Endopterygota</taxon>
        <taxon>Hymenoptera</taxon>
        <taxon>Apocrita</taxon>
        <taxon>Aculeata</taxon>
        <taxon>Formicoidea</taxon>
        <taxon>Formicidae</taxon>
        <taxon>Myrmicinae</taxon>
        <taxon>Cardiocondyla</taxon>
    </lineage>
</organism>
<accession>A0AAW2EIZ9</accession>